<dbReference type="STRING" id="1052260.SAMN05660199_02673"/>
<proteinExistence type="predicted"/>
<reference evidence="2" key="1">
    <citation type="submission" date="2016-10" db="EMBL/GenBank/DDBJ databases">
        <authorList>
            <person name="Varghese N."/>
            <person name="Submissions S."/>
        </authorList>
    </citation>
    <scope>NUCLEOTIDE SEQUENCE [LARGE SCALE GENOMIC DNA]</scope>
    <source>
        <strain evidence="2">DSM 45843</strain>
    </source>
</reference>
<organism evidence="1 2">
    <name type="scientific">Klenkia soli</name>
    <dbReference type="NCBI Taxonomy" id="1052260"/>
    <lineage>
        <taxon>Bacteria</taxon>
        <taxon>Bacillati</taxon>
        <taxon>Actinomycetota</taxon>
        <taxon>Actinomycetes</taxon>
        <taxon>Geodermatophilales</taxon>
        <taxon>Geodermatophilaceae</taxon>
        <taxon>Klenkia</taxon>
    </lineage>
</organism>
<name>A0A1H0MYC5_9ACTN</name>
<evidence type="ECO:0000313" key="1">
    <source>
        <dbReference type="EMBL" id="SDO85285.1"/>
    </source>
</evidence>
<dbReference type="EMBL" id="FNIR01000008">
    <property type="protein sequence ID" value="SDO85285.1"/>
    <property type="molecule type" value="Genomic_DNA"/>
</dbReference>
<protein>
    <submittedName>
        <fullName evidence="1">Uncharacterized protein</fullName>
    </submittedName>
</protein>
<dbReference type="Proteomes" id="UP000199088">
    <property type="component" value="Unassembled WGS sequence"/>
</dbReference>
<accession>A0A1H0MYC5</accession>
<dbReference type="RefSeq" id="WP_091246397.1">
    <property type="nucleotide sequence ID" value="NZ_FNIR01000008.1"/>
</dbReference>
<sequence>MTETDRIRPEVVDAIVVALTTTDPAGLPADATRAEKDAAQDLFFTRTAAERGLRDRQSRAWELLLTRNYDEPPTWARLFDDLPVGAETELGELYDALPEGAQVEYARRHGAPAS</sequence>
<dbReference type="AlphaFoldDB" id="A0A1H0MYC5"/>
<gene>
    <name evidence="1" type="ORF">SAMN05660199_02673</name>
</gene>
<dbReference type="OrthoDB" id="5187730at2"/>
<keyword evidence="2" id="KW-1185">Reference proteome</keyword>
<evidence type="ECO:0000313" key="2">
    <source>
        <dbReference type="Proteomes" id="UP000199088"/>
    </source>
</evidence>